<name>A0A6J5QUM8_9CAUD</name>
<accession>A0A6J5QUM8</accession>
<protein>
    <submittedName>
        <fullName evidence="1">Uncharacterized protein</fullName>
    </submittedName>
</protein>
<reference evidence="1" key="1">
    <citation type="submission" date="2020-05" db="EMBL/GenBank/DDBJ databases">
        <authorList>
            <person name="Chiriac C."/>
            <person name="Salcher M."/>
            <person name="Ghai R."/>
            <person name="Kavagutti S V."/>
        </authorList>
    </citation>
    <scope>NUCLEOTIDE SEQUENCE</scope>
</reference>
<gene>
    <name evidence="1" type="ORF">UFOVP1174_25</name>
</gene>
<proteinExistence type="predicted"/>
<sequence length="78" mass="8779">MTKTLTRNTSIRIARSVLKYLNSGIDPRIIDINAQIDGWLAEVQLGWKLKPGTYIDGVSCQFIGVLAKDIRNNAIEKY</sequence>
<dbReference type="EMBL" id="LR797128">
    <property type="protein sequence ID" value="CAB4188349.1"/>
    <property type="molecule type" value="Genomic_DNA"/>
</dbReference>
<evidence type="ECO:0000313" key="1">
    <source>
        <dbReference type="EMBL" id="CAB4188349.1"/>
    </source>
</evidence>
<organism evidence="1">
    <name type="scientific">uncultured Caudovirales phage</name>
    <dbReference type="NCBI Taxonomy" id="2100421"/>
    <lineage>
        <taxon>Viruses</taxon>
        <taxon>Duplodnaviria</taxon>
        <taxon>Heunggongvirae</taxon>
        <taxon>Uroviricota</taxon>
        <taxon>Caudoviricetes</taxon>
        <taxon>Peduoviridae</taxon>
        <taxon>Maltschvirus</taxon>
        <taxon>Maltschvirus maltsch</taxon>
    </lineage>
</organism>